<name>A0ACA9PYX5_9GLOM</name>
<feature type="non-terminal residue" evidence="1">
    <location>
        <position position="1"/>
    </location>
</feature>
<keyword evidence="2" id="KW-1185">Reference proteome</keyword>
<protein>
    <submittedName>
        <fullName evidence="1">5888_t:CDS:1</fullName>
    </submittedName>
</protein>
<sequence>SNKNDIKREVFRICKIIMNIGDYNLELTELTKLHKKIFFVLELDNINTQ</sequence>
<reference evidence="1" key="1">
    <citation type="submission" date="2021-06" db="EMBL/GenBank/DDBJ databases">
        <authorList>
            <person name="Kallberg Y."/>
            <person name="Tangrot J."/>
            <person name="Rosling A."/>
        </authorList>
    </citation>
    <scope>NUCLEOTIDE SEQUENCE</scope>
    <source>
        <strain evidence="1">IL203A</strain>
    </source>
</reference>
<dbReference type="Proteomes" id="UP000789702">
    <property type="component" value="Unassembled WGS sequence"/>
</dbReference>
<accession>A0ACA9PYX5</accession>
<proteinExistence type="predicted"/>
<gene>
    <name evidence="1" type="ORF">DHETER_LOCUS13408</name>
</gene>
<evidence type="ECO:0000313" key="2">
    <source>
        <dbReference type="Proteomes" id="UP000789702"/>
    </source>
</evidence>
<comment type="caution">
    <text evidence="1">The sequence shown here is derived from an EMBL/GenBank/DDBJ whole genome shotgun (WGS) entry which is preliminary data.</text>
</comment>
<organism evidence="1 2">
    <name type="scientific">Dentiscutata heterogama</name>
    <dbReference type="NCBI Taxonomy" id="1316150"/>
    <lineage>
        <taxon>Eukaryota</taxon>
        <taxon>Fungi</taxon>
        <taxon>Fungi incertae sedis</taxon>
        <taxon>Mucoromycota</taxon>
        <taxon>Glomeromycotina</taxon>
        <taxon>Glomeromycetes</taxon>
        <taxon>Diversisporales</taxon>
        <taxon>Gigasporaceae</taxon>
        <taxon>Dentiscutata</taxon>
    </lineage>
</organism>
<dbReference type="EMBL" id="CAJVPU010036579">
    <property type="protein sequence ID" value="CAG8730481.1"/>
    <property type="molecule type" value="Genomic_DNA"/>
</dbReference>
<feature type="non-terminal residue" evidence="1">
    <location>
        <position position="49"/>
    </location>
</feature>
<evidence type="ECO:0000313" key="1">
    <source>
        <dbReference type="EMBL" id="CAG8730481.1"/>
    </source>
</evidence>